<name>A0A1R1PI62_ZANCU</name>
<dbReference type="OrthoDB" id="10258130at2759"/>
<dbReference type="EMBL" id="LSSK01001117">
    <property type="protein sequence ID" value="OMH80670.1"/>
    <property type="molecule type" value="Genomic_DNA"/>
</dbReference>
<evidence type="ECO:0000313" key="1">
    <source>
        <dbReference type="EMBL" id="OMH80670.1"/>
    </source>
</evidence>
<accession>A0A1R1PI62</accession>
<dbReference type="SUPFAM" id="SSF56300">
    <property type="entry name" value="Metallo-dependent phosphatases"/>
    <property type="match status" value="1"/>
</dbReference>
<evidence type="ECO:0000313" key="2">
    <source>
        <dbReference type="Proteomes" id="UP000188320"/>
    </source>
</evidence>
<dbReference type="Gene3D" id="3.60.21.10">
    <property type="match status" value="1"/>
</dbReference>
<comment type="caution">
    <text evidence="1">The sequence shown here is derived from an EMBL/GenBank/DDBJ whole genome shotgun (WGS) entry which is preliminary data.</text>
</comment>
<dbReference type="Proteomes" id="UP000188320">
    <property type="component" value="Unassembled WGS sequence"/>
</dbReference>
<dbReference type="InterPro" id="IPR000979">
    <property type="entry name" value="Phosphodiesterase_MJ0936/Vps29"/>
</dbReference>
<gene>
    <name evidence="1" type="ORF">AX774_g5887</name>
</gene>
<dbReference type="PANTHER" id="PTHR11124">
    <property type="entry name" value="VACUOLAR SORTING PROTEIN VPS29"/>
    <property type="match status" value="1"/>
</dbReference>
<dbReference type="AlphaFoldDB" id="A0A1R1PI62"/>
<keyword evidence="2" id="KW-1185">Reference proteome</keyword>
<organism evidence="1 2">
    <name type="scientific">Zancudomyces culisetae</name>
    <name type="common">Gut fungus</name>
    <name type="synonym">Smittium culisetae</name>
    <dbReference type="NCBI Taxonomy" id="1213189"/>
    <lineage>
        <taxon>Eukaryota</taxon>
        <taxon>Fungi</taxon>
        <taxon>Fungi incertae sedis</taxon>
        <taxon>Zoopagomycota</taxon>
        <taxon>Kickxellomycotina</taxon>
        <taxon>Harpellomycetes</taxon>
        <taxon>Harpellales</taxon>
        <taxon>Legeriomycetaceae</taxon>
        <taxon>Zancudomyces</taxon>
    </lineage>
</organism>
<dbReference type="InterPro" id="IPR029052">
    <property type="entry name" value="Metallo-depent_PP-like"/>
</dbReference>
<reference evidence="2" key="1">
    <citation type="submission" date="2017-01" db="EMBL/GenBank/DDBJ databases">
        <authorList>
            <person name="Wang Y."/>
            <person name="White M."/>
            <person name="Kvist S."/>
            <person name="Moncalvo J.-M."/>
        </authorList>
    </citation>
    <scope>NUCLEOTIDE SEQUENCE [LARGE SCALE GENOMIC DNA]</scope>
    <source>
        <strain evidence="2">COL-18-3</strain>
    </source>
</reference>
<protein>
    <submittedName>
        <fullName evidence="1">Vacuolar protein sorting-associated protein 29</fullName>
    </submittedName>
</protein>
<proteinExistence type="predicted"/>
<sequence length="158" mass="17531">MVRGEYDQAAVIEKVMHGEEKEGHMNTNKGKSPKDNKVLVNFVEGINIGVINQITPNSGADLEKLNNVATFMGVDILIYGTSSGKSQVFEDGGMLFINPGSATGALPECEVPSFVLMDISEPRDEMEQKKDRQVVVYLYKLVDNEVTIEKIEYNKPVY</sequence>